<feature type="domain" description="Conserved virulence factor B second S1" evidence="4">
    <location>
        <begin position="73"/>
        <end position="133"/>
    </location>
</feature>
<proteinExistence type="inferred from homology"/>
<keyword evidence="7" id="KW-1185">Reference proteome</keyword>
<dbReference type="InterPro" id="IPR039566">
    <property type="entry name" value="CvfB_S1_st"/>
</dbReference>
<dbReference type="InterPro" id="IPR014464">
    <property type="entry name" value="CvfB_fam"/>
</dbReference>
<name>A0A347WLA1_9LACT</name>
<dbReference type="Pfam" id="PF21543">
    <property type="entry name" value="CvfB_2nd"/>
    <property type="match status" value="1"/>
</dbReference>
<accession>A0A347WLA1</accession>
<evidence type="ECO:0000259" key="5">
    <source>
        <dbReference type="Pfam" id="PF21543"/>
    </source>
</evidence>
<protein>
    <recommendedName>
        <fullName evidence="8">DNA-binding protein</fullName>
    </recommendedName>
</protein>
<dbReference type="Pfam" id="PF13509">
    <property type="entry name" value="S1_2"/>
    <property type="match status" value="1"/>
</dbReference>
<dbReference type="Gene3D" id="2.40.50.330">
    <property type="match status" value="1"/>
</dbReference>
<dbReference type="PIRSF" id="PIRSF012524">
    <property type="entry name" value="YitL_S1"/>
    <property type="match status" value="1"/>
</dbReference>
<evidence type="ECO:0008006" key="8">
    <source>
        <dbReference type="Google" id="ProtNLM"/>
    </source>
</evidence>
<dbReference type="KEGG" id="abae:CL176_07515"/>
<sequence>MMKQGDIQTAVVRDEQAEALYVQISDQILTLPKEGLTKPYPAIGEQVEGMVYMDRNQQWCFQVTLPDSRLDAFGWGVVVDVRRDLGAFLDIGLVNKDVPVSLDELPLIQDEWPQIGDRLLVQLSTDRKNRLWANLAKKEEASAYTRKAPARLANQDIHATVYQLIRDGALAISTEGYQCFLHESEQLVPVRLGEVLAARVVDTHLDGRLNLSTRPRAHEALEGDATMILRILEKDPTGFLPLHDKSKPADIQALLGISKGQFKRAVGNLMKQGLIEQVKGEGLYLQK</sequence>
<dbReference type="InterPro" id="IPR040764">
    <property type="entry name" value="CvfB_WH"/>
</dbReference>
<dbReference type="PANTHER" id="PTHR37296">
    <property type="entry name" value="CONSERVED VIRULENCE FACTOR B"/>
    <property type="match status" value="1"/>
</dbReference>
<dbReference type="Pfam" id="PF17783">
    <property type="entry name" value="WHD_CvfB"/>
    <property type="match status" value="1"/>
</dbReference>
<dbReference type="Gene3D" id="2.40.50.140">
    <property type="entry name" value="Nucleic acid-binding proteins"/>
    <property type="match status" value="2"/>
</dbReference>
<gene>
    <name evidence="6" type="ORF">CL176_07515</name>
</gene>
<evidence type="ECO:0000259" key="2">
    <source>
        <dbReference type="Pfam" id="PF13509"/>
    </source>
</evidence>
<feature type="domain" description="Conserved virulence factor B first S1" evidence="2">
    <location>
        <begin position="5"/>
        <end position="57"/>
    </location>
</feature>
<reference evidence="6 7" key="1">
    <citation type="submission" date="2017-09" db="EMBL/GenBank/DDBJ databases">
        <title>Complete genome sequence of Oxytococcus suis strain ZY16052.</title>
        <authorList>
            <person name="Li F."/>
        </authorList>
    </citation>
    <scope>NUCLEOTIDE SEQUENCE [LARGE SCALE GENOMIC DNA]</scope>
    <source>
        <strain evidence="6 7">ZY16052</strain>
    </source>
</reference>
<dbReference type="InterPro" id="IPR048588">
    <property type="entry name" value="CvfB_S1_2nd"/>
</dbReference>
<feature type="domain" description="Conserved virulence factor B third S1" evidence="5">
    <location>
        <begin position="143"/>
        <end position="215"/>
    </location>
</feature>
<dbReference type="InterPro" id="IPR012340">
    <property type="entry name" value="NA-bd_OB-fold"/>
</dbReference>
<dbReference type="AlphaFoldDB" id="A0A347WLA1"/>
<dbReference type="Proteomes" id="UP000263232">
    <property type="component" value="Chromosome"/>
</dbReference>
<dbReference type="PANTHER" id="PTHR37296:SF1">
    <property type="entry name" value="CONSERVED VIRULENCE FACTOR B"/>
    <property type="match status" value="1"/>
</dbReference>
<dbReference type="EMBL" id="CP023434">
    <property type="protein sequence ID" value="AXY25858.1"/>
    <property type="molecule type" value="Genomic_DNA"/>
</dbReference>
<evidence type="ECO:0000259" key="3">
    <source>
        <dbReference type="Pfam" id="PF17783"/>
    </source>
</evidence>
<comment type="similarity">
    <text evidence="1">Belongs to the CvfB family.</text>
</comment>
<dbReference type="Pfam" id="PF21191">
    <property type="entry name" value="CvfB_1st"/>
    <property type="match status" value="1"/>
</dbReference>
<evidence type="ECO:0000313" key="7">
    <source>
        <dbReference type="Proteomes" id="UP000263232"/>
    </source>
</evidence>
<dbReference type="OrthoDB" id="9801597at2"/>
<organism evidence="6 7">
    <name type="scientific">Suicoccus acidiformans</name>
    <dbReference type="NCBI Taxonomy" id="2036206"/>
    <lineage>
        <taxon>Bacteria</taxon>
        <taxon>Bacillati</taxon>
        <taxon>Bacillota</taxon>
        <taxon>Bacilli</taxon>
        <taxon>Lactobacillales</taxon>
        <taxon>Aerococcaceae</taxon>
        <taxon>Suicoccus</taxon>
    </lineage>
</organism>
<dbReference type="Gene3D" id="1.10.10.10">
    <property type="entry name" value="Winged helix-like DNA-binding domain superfamily/Winged helix DNA-binding domain"/>
    <property type="match status" value="1"/>
</dbReference>
<evidence type="ECO:0000313" key="6">
    <source>
        <dbReference type="EMBL" id="AXY25858.1"/>
    </source>
</evidence>
<evidence type="ECO:0000256" key="1">
    <source>
        <dbReference type="PIRNR" id="PIRNR012524"/>
    </source>
</evidence>
<evidence type="ECO:0000259" key="4">
    <source>
        <dbReference type="Pfam" id="PF21191"/>
    </source>
</evidence>
<feature type="domain" description="Conserved virulence factor B-like winged helix" evidence="3">
    <location>
        <begin position="227"/>
        <end position="284"/>
    </location>
</feature>
<dbReference type="InterPro" id="IPR048587">
    <property type="entry name" value="CvfB_S1_3rd"/>
</dbReference>
<dbReference type="InterPro" id="IPR036388">
    <property type="entry name" value="WH-like_DNA-bd_sf"/>
</dbReference>